<dbReference type="Pfam" id="PF02544">
    <property type="entry name" value="Steroid_dh"/>
    <property type="match status" value="2"/>
</dbReference>
<keyword evidence="10" id="KW-0560">Oxidoreductase</keyword>
<dbReference type="EMBL" id="LR877166">
    <property type="protein sequence ID" value="CAD2221642.1"/>
    <property type="molecule type" value="Genomic_DNA"/>
</dbReference>
<reference evidence="15 16" key="1">
    <citation type="submission" date="2020-08" db="EMBL/GenBank/DDBJ databases">
        <authorList>
            <person name="Newling K."/>
            <person name="Davey J."/>
            <person name="Forrester S."/>
        </authorList>
    </citation>
    <scope>NUCLEOTIDE SEQUENCE [LARGE SCALE GENOMIC DNA]</scope>
    <source>
        <strain evidence="16">Crithidia deanei Carvalho (ATCC PRA-265)</strain>
    </source>
</reference>
<evidence type="ECO:0000256" key="2">
    <source>
        <dbReference type="ARBA" id="ARBA00004524"/>
    </source>
</evidence>
<feature type="transmembrane region" description="Helical" evidence="13">
    <location>
        <begin position="256"/>
        <end position="277"/>
    </location>
</feature>
<dbReference type="VEuPathDB" id="TriTrypDB:ADEAN_000917400"/>
<gene>
    <name evidence="15" type="ORF">ADEAN_000917400</name>
</gene>
<evidence type="ECO:0000256" key="7">
    <source>
        <dbReference type="ARBA" id="ARBA00022848"/>
    </source>
</evidence>
<keyword evidence="9 13" id="KW-1133">Transmembrane helix</keyword>
<dbReference type="Proteomes" id="UP000515908">
    <property type="component" value="Chromosome 22"/>
</dbReference>
<dbReference type="GO" id="GO:0005789">
    <property type="term" value="C:endoplasmic reticulum membrane"/>
    <property type="evidence" value="ECO:0007669"/>
    <property type="project" value="UniProtKB-SubCell"/>
</dbReference>
<evidence type="ECO:0000256" key="4">
    <source>
        <dbReference type="ARBA" id="ARBA00022692"/>
    </source>
</evidence>
<dbReference type="PANTHER" id="PTHR10556">
    <property type="entry name" value="3-OXO-5-ALPHA-STEROID 4-DEHYDROGENASE"/>
    <property type="match status" value="1"/>
</dbReference>
<comment type="similarity">
    <text evidence="3">Belongs to the steroid 5-alpha reductase family.</text>
</comment>
<feature type="domain" description="3-oxo-5-alpha-steroid 4-dehydrogenase C-terminal" evidence="14">
    <location>
        <begin position="267"/>
        <end position="337"/>
    </location>
</feature>
<dbReference type="Gene3D" id="1.20.120.1630">
    <property type="match status" value="1"/>
</dbReference>
<dbReference type="InterPro" id="IPR001104">
    <property type="entry name" value="3-oxo-5_a-steroid_4-DH_C"/>
</dbReference>
<keyword evidence="5" id="KW-0221">Differentiation</keyword>
<proteinExistence type="inferred from homology"/>
<feature type="domain" description="3-oxo-5-alpha-steroid 4-dehydrogenase C-terminal" evidence="14">
    <location>
        <begin position="352"/>
        <end position="404"/>
    </location>
</feature>
<evidence type="ECO:0000256" key="8">
    <source>
        <dbReference type="ARBA" id="ARBA00022857"/>
    </source>
</evidence>
<evidence type="ECO:0000313" key="15">
    <source>
        <dbReference type="EMBL" id="CAD2221642.1"/>
    </source>
</evidence>
<keyword evidence="6" id="KW-0256">Endoplasmic reticulum</keyword>
<evidence type="ECO:0000256" key="11">
    <source>
        <dbReference type="ARBA" id="ARBA00023098"/>
    </source>
</evidence>
<dbReference type="GO" id="GO:0006694">
    <property type="term" value="P:steroid biosynthetic process"/>
    <property type="evidence" value="ECO:0007669"/>
    <property type="project" value="TreeGrafter"/>
</dbReference>
<evidence type="ECO:0000259" key="14">
    <source>
        <dbReference type="Pfam" id="PF02544"/>
    </source>
</evidence>
<feature type="transmembrane region" description="Helical" evidence="13">
    <location>
        <begin position="68"/>
        <end position="89"/>
    </location>
</feature>
<feature type="transmembrane region" description="Helical" evidence="13">
    <location>
        <begin position="161"/>
        <end position="182"/>
    </location>
</feature>
<evidence type="ECO:0000256" key="10">
    <source>
        <dbReference type="ARBA" id="ARBA00023002"/>
    </source>
</evidence>
<dbReference type="InterPro" id="IPR039357">
    <property type="entry name" value="SRD5A/TECR"/>
</dbReference>
<keyword evidence="11" id="KW-0443">Lipid metabolism</keyword>
<evidence type="ECO:0000256" key="13">
    <source>
        <dbReference type="SAM" id="Phobius"/>
    </source>
</evidence>
<protein>
    <submittedName>
        <fullName evidence="15">3-oxo-5-alpha-steroid 4-dehydrogenase, putative</fullName>
    </submittedName>
</protein>
<keyword evidence="12 13" id="KW-0472">Membrane</keyword>
<sequence>MTSKRLHTLPVLIVYAIGISLSLFYFAERLVPIYFYFGPNNNSHRNRVVSSATEANEKNTAVLTNLCYIHFLLSIITFGLTYFVITAPFGRHAESSKGGSVHSWLTKWTMSAPLSWCLQEVPTLLQVLYFIGYEYPTAFRAVGDTNFSYGQLIGKGISENLHIGLLLFVFHYLHRSLIYPYYIATYRGHQPHDVPLPVTLSATAYCLFNGRLQLLANFRYYTLRATDTSAAVGFPERVDSFSFLRDYILHENANQVHGAAIVLLFVSFLCYSVLFFYGMRTNLACDYYLLSLRDTTDKNKNSKSKYKIPMAKLFKYVSCPNFCAEFLEWFSYAMVVLATTTRIQKEDGDRYFIFFLQGLAALSFFVYTLANLIPRAREHHRFYLRHFGETYERLQRKAVIPFVY</sequence>
<dbReference type="PROSITE" id="PS50244">
    <property type="entry name" value="S5A_REDUCTASE"/>
    <property type="match status" value="1"/>
</dbReference>
<evidence type="ECO:0000313" key="16">
    <source>
        <dbReference type="Proteomes" id="UP000515908"/>
    </source>
</evidence>
<evidence type="ECO:0000256" key="9">
    <source>
        <dbReference type="ARBA" id="ARBA00022989"/>
    </source>
</evidence>
<evidence type="ECO:0000256" key="1">
    <source>
        <dbReference type="ARBA" id="ARBA00004477"/>
    </source>
</evidence>
<organism evidence="15 16">
    <name type="scientific">Angomonas deanei</name>
    <dbReference type="NCBI Taxonomy" id="59799"/>
    <lineage>
        <taxon>Eukaryota</taxon>
        <taxon>Discoba</taxon>
        <taxon>Euglenozoa</taxon>
        <taxon>Kinetoplastea</taxon>
        <taxon>Metakinetoplastina</taxon>
        <taxon>Trypanosomatida</taxon>
        <taxon>Trypanosomatidae</taxon>
        <taxon>Strigomonadinae</taxon>
        <taxon>Angomonas</taxon>
    </lineage>
</organism>
<keyword evidence="7" id="KW-0492">Microsome</keyword>
<feature type="transmembrane region" description="Helical" evidence="13">
    <location>
        <begin position="313"/>
        <end position="339"/>
    </location>
</feature>
<feature type="transmembrane region" description="Helical" evidence="13">
    <location>
        <begin position="12"/>
        <end position="37"/>
    </location>
</feature>
<keyword evidence="4 13" id="KW-0812">Transmembrane</keyword>
<keyword evidence="8" id="KW-0521">NADP</keyword>
<dbReference type="PANTHER" id="PTHR10556:SF57">
    <property type="entry name" value="3-OXO-5-ALPHA-STEROID 4-DEHYDROGENASE 1"/>
    <property type="match status" value="1"/>
</dbReference>
<evidence type="ECO:0000256" key="12">
    <source>
        <dbReference type="ARBA" id="ARBA00023136"/>
    </source>
</evidence>
<feature type="transmembrane region" description="Helical" evidence="13">
    <location>
        <begin position="351"/>
        <end position="373"/>
    </location>
</feature>
<accession>A0A7G2CTT1</accession>
<dbReference type="GO" id="GO:0030154">
    <property type="term" value="P:cell differentiation"/>
    <property type="evidence" value="ECO:0007669"/>
    <property type="project" value="UniProtKB-KW"/>
</dbReference>
<comment type="subcellular location">
    <subcellularLocation>
        <location evidence="1">Endoplasmic reticulum membrane</location>
        <topology evidence="1">Multi-pass membrane protein</topology>
    </subcellularLocation>
    <subcellularLocation>
        <location evidence="2">Microsome membrane</location>
    </subcellularLocation>
</comment>
<dbReference type="AlphaFoldDB" id="A0A7G2CTT1"/>
<evidence type="ECO:0000256" key="3">
    <source>
        <dbReference type="ARBA" id="ARBA00007742"/>
    </source>
</evidence>
<evidence type="ECO:0000256" key="6">
    <source>
        <dbReference type="ARBA" id="ARBA00022824"/>
    </source>
</evidence>
<name>A0A7G2CTT1_9TRYP</name>
<keyword evidence="16" id="KW-1185">Reference proteome</keyword>
<evidence type="ECO:0000256" key="5">
    <source>
        <dbReference type="ARBA" id="ARBA00022782"/>
    </source>
</evidence>
<dbReference type="GO" id="GO:0003865">
    <property type="term" value="F:3-oxo-5-alpha-steroid 4-dehydrogenase activity"/>
    <property type="evidence" value="ECO:0007669"/>
    <property type="project" value="TreeGrafter"/>
</dbReference>